<dbReference type="Proteomes" id="UP000037392">
    <property type="component" value="Unassembled WGS sequence"/>
</dbReference>
<gene>
    <name evidence="5" type="ORF">HMPREF9470_05148</name>
</gene>
<feature type="domain" description="HTH araC/xylS-type" evidence="4">
    <location>
        <begin position="165"/>
        <end position="263"/>
    </location>
</feature>
<dbReference type="AlphaFoldDB" id="A0A0J9BLI4"/>
<dbReference type="PATRIC" id="fig|742734.4.peg.5507"/>
<name>A0A0J9BLI4_9FIRM</name>
<dbReference type="PRINTS" id="PR00032">
    <property type="entry name" value="HTHARAC"/>
</dbReference>
<protein>
    <recommendedName>
        <fullName evidence="4">HTH araC/xylS-type domain-containing protein</fullName>
    </recommendedName>
</protein>
<dbReference type="RefSeq" id="WP_007870589.1">
    <property type="nucleotide sequence ID" value="NZ_KQ235885.1"/>
</dbReference>
<dbReference type="SUPFAM" id="SSF51215">
    <property type="entry name" value="Regulatory protein AraC"/>
    <property type="match status" value="1"/>
</dbReference>
<dbReference type="GO" id="GO:0003700">
    <property type="term" value="F:DNA-binding transcription factor activity"/>
    <property type="evidence" value="ECO:0007669"/>
    <property type="project" value="InterPro"/>
</dbReference>
<keyword evidence="1" id="KW-0805">Transcription regulation</keyword>
<organism evidence="5 6">
    <name type="scientific">[Clostridium] citroniae WAL-19142</name>
    <dbReference type="NCBI Taxonomy" id="742734"/>
    <lineage>
        <taxon>Bacteria</taxon>
        <taxon>Bacillati</taxon>
        <taxon>Bacillota</taxon>
        <taxon>Clostridia</taxon>
        <taxon>Lachnospirales</taxon>
        <taxon>Lachnospiraceae</taxon>
        <taxon>Enterocloster</taxon>
    </lineage>
</organism>
<evidence type="ECO:0000313" key="6">
    <source>
        <dbReference type="Proteomes" id="UP000037392"/>
    </source>
</evidence>
<dbReference type="SMART" id="SM00342">
    <property type="entry name" value="HTH_ARAC"/>
    <property type="match status" value="1"/>
</dbReference>
<dbReference type="InterPro" id="IPR018060">
    <property type="entry name" value="HTH_AraC"/>
</dbReference>
<dbReference type="GeneID" id="93164934"/>
<dbReference type="PROSITE" id="PS01124">
    <property type="entry name" value="HTH_ARAC_FAMILY_2"/>
    <property type="match status" value="1"/>
</dbReference>
<dbReference type="InterPro" id="IPR009057">
    <property type="entry name" value="Homeodomain-like_sf"/>
</dbReference>
<dbReference type="PANTHER" id="PTHR43280:SF28">
    <property type="entry name" value="HTH-TYPE TRANSCRIPTIONAL ACTIVATOR RHAS"/>
    <property type="match status" value="1"/>
</dbReference>
<dbReference type="InterPro" id="IPR020449">
    <property type="entry name" value="Tscrpt_reg_AraC-type_HTH"/>
</dbReference>
<dbReference type="Pfam" id="PF02311">
    <property type="entry name" value="AraC_binding"/>
    <property type="match status" value="1"/>
</dbReference>
<keyword evidence="3" id="KW-0804">Transcription</keyword>
<dbReference type="InterPro" id="IPR003313">
    <property type="entry name" value="AraC-bd"/>
</dbReference>
<dbReference type="InterPro" id="IPR018062">
    <property type="entry name" value="HTH_AraC-typ_CS"/>
</dbReference>
<dbReference type="Gene3D" id="1.10.10.60">
    <property type="entry name" value="Homeodomain-like"/>
    <property type="match status" value="1"/>
</dbReference>
<keyword evidence="2" id="KW-0238">DNA-binding</keyword>
<comment type="caution">
    <text evidence="5">The sequence shown here is derived from an EMBL/GenBank/DDBJ whole genome shotgun (WGS) entry which is preliminary data.</text>
</comment>
<dbReference type="SUPFAM" id="SSF46689">
    <property type="entry name" value="Homeodomain-like"/>
    <property type="match status" value="1"/>
</dbReference>
<reference evidence="5 6" key="1">
    <citation type="submission" date="2011-04" db="EMBL/GenBank/DDBJ databases">
        <title>The Genome Sequence of Clostridium citroniae WAL-19142.</title>
        <authorList>
            <consortium name="The Broad Institute Genome Sequencing Platform"/>
            <person name="Earl A."/>
            <person name="Ward D."/>
            <person name="Feldgarden M."/>
            <person name="Gevers D."/>
            <person name="Warren Y.A."/>
            <person name="Tyrrell K.L."/>
            <person name="Citron D.M."/>
            <person name="Goldstein E.J."/>
            <person name="Daigneault M."/>
            <person name="Allen-Vercoe E."/>
            <person name="Young S.K."/>
            <person name="Zeng Q."/>
            <person name="Gargeya S."/>
            <person name="Fitzgerald M."/>
            <person name="Haas B."/>
            <person name="Abouelleil A."/>
            <person name="Alvarado L."/>
            <person name="Arachchi H.M."/>
            <person name="Berlin A."/>
            <person name="Brown A."/>
            <person name="Chapman S.B."/>
            <person name="Chen Z."/>
            <person name="Dunbar C."/>
            <person name="Freedman E."/>
            <person name="Gearin G."/>
            <person name="Gellesch M."/>
            <person name="Goldberg J."/>
            <person name="Griggs A."/>
            <person name="Gujja S."/>
            <person name="Heilman E.R."/>
            <person name="Heiman D."/>
            <person name="Howarth C."/>
            <person name="Larson L."/>
            <person name="Lui A."/>
            <person name="MacDonald P.J."/>
            <person name="Mehta T."/>
            <person name="Montmayeur A."/>
            <person name="Murphy C."/>
            <person name="Neiman D."/>
            <person name="Pearson M."/>
            <person name="Priest M."/>
            <person name="Roberts A."/>
            <person name="Saif S."/>
            <person name="Shea T."/>
            <person name="Shenoy N."/>
            <person name="Sisk P."/>
            <person name="Stolte C."/>
            <person name="Sykes S."/>
            <person name="White J."/>
            <person name="Yandava C."/>
            <person name="Wortman J."/>
            <person name="Nusbaum C."/>
            <person name="Birren B."/>
        </authorList>
    </citation>
    <scope>NUCLEOTIDE SEQUENCE [LARGE SCALE GENOMIC DNA]</scope>
    <source>
        <strain evidence="5 6">WAL-19142</strain>
    </source>
</reference>
<dbReference type="EMBL" id="ADLK01000047">
    <property type="protein sequence ID" value="KMW12976.1"/>
    <property type="molecule type" value="Genomic_DNA"/>
</dbReference>
<dbReference type="GO" id="GO:0043565">
    <property type="term" value="F:sequence-specific DNA binding"/>
    <property type="evidence" value="ECO:0007669"/>
    <property type="project" value="InterPro"/>
</dbReference>
<evidence type="ECO:0000313" key="5">
    <source>
        <dbReference type="EMBL" id="KMW12976.1"/>
    </source>
</evidence>
<evidence type="ECO:0000259" key="4">
    <source>
        <dbReference type="PROSITE" id="PS01124"/>
    </source>
</evidence>
<dbReference type="Gene3D" id="2.60.120.10">
    <property type="entry name" value="Jelly Rolls"/>
    <property type="match status" value="1"/>
</dbReference>
<dbReference type="OrthoDB" id="2599717at2"/>
<dbReference type="PANTHER" id="PTHR43280">
    <property type="entry name" value="ARAC-FAMILY TRANSCRIPTIONAL REGULATOR"/>
    <property type="match status" value="1"/>
</dbReference>
<evidence type="ECO:0000256" key="3">
    <source>
        <dbReference type="ARBA" id="ARBA00023163"/>
    </source>
</evidence>
<dbReference type="InterPro" id="IPR037923">
    <property type="entry name" value="HTH-like"/>
</dbReference>
<dbReference type="PROSITE" id="PS00041">
    <property type="entry name" value="HTH_ARAC_FAMILY_1"/>
    <property type="match status" value="1"/>
</dbReference>
<proteinExistence type="predicted"/>
<evidence type="ECO:0000256" key="2">
    <source>
        <dbReference type="ARBA" id="ARBA00023125"/>
    </source>
</evidence>
<dbReference type="Pfam" id="PF12833">
    <property type="entry name" value="HTH_18"/>
    <property type="match status" value="1"/>
</dbReference>
<sequence>MDNFSIVTGAMIQLSSPFRLIHVIKRLPDFQLRPHSHNFFHIIFVTSGTLEVDIKGSTHIIHENHAVILPPYVPHALNSKKGYCQIGVDIFDTEENDLCALLNQTFPSGFSIVKMHLLPTHFEEMIKSVRDLTKLNLLKLQNNAEALVLSFIEQASDTADKSFRDRFLDMIAHDDGLTFTLPQMCSYLNISKTHLERLVHDEFECSAVEYYNKLKIMKACFLLQNSESSIRDISEKLGFYDESHFTRFFKKSMGITPSNYRNTSRTPL</sequence>
<dbReference type="InterPro" id="IPR014710">
    <property type="entry name" value="RmlC-like_jellyroll"/>
</dbReference>
<accession>A0A0J9BLI4</accession>
<evidence type="ECO:0000256" key="1">
    <source>
        <dbReference type="ARBA" id="ARBA00023015"/>
    </source>
</evidence>